<dbReference type="PANTHER" id="PTHR12121">
    <property type="entry name" value="CARBON CATABOLITE REPRESSOR PROTEIN 4"/>
    <property type="match status" value="1"/>
</dbReference>
<dbReference type="InterPro" id="IPR005135">
    <property type="entry name" value="Endo/exonuclease/phosphatase"/>
</dbReference>
<organism evidence="3 4">
    <name type="scientific">Eptatretus burgeri</name>
    <name type="common">Inshore hagfish</name>
    <dbReference type="NCBI Taxonomy" id="7764"/>
    <lineage>
        <taxon>Eukaryota</taxon>
        <taxon>Metazoa</taxon>
        <taxon>Chordata</taxon>
        <taxon>Craniata</taxon>
        <taxon>Vertebrata</taxon>
        <taxon>Cyclostomata</taxon>
        <taxon>Myxini</taxon>
        <taxon>Myxiniformes</taxon>
        <taxon>Myxinidae</taxon>
        <taxon>Eptatretinae</taxon>
        <taxon>Eptatretus</taxon>
    </lineage>
</organism>
<dbReference type="InterPro" id="IPR036691">
    <property type="entry name" value="Endo/exonu/phosph_ase_sf"/>
</dbReference>
<name>A0A8C4N5K8_EPTBU</name>
<evidence type="ECO:0000313" key="3">
    <source>
        <dbReference type="Ensembl" id="ENSEBUP00000001631.1"/>
    </source>
</evidence>
<dbReference type="Ensembl" id="ENSEBUT00000001961.1">
    <property type="protein sequence ID" value="ENSEBUP00000001631.1"/>
    <property type="gene ID" value="ENSEBUG00000001369.1"/>
</dbReference>
<keyword evidence="4" id="KW-1185">Reference proteome</keyword>
<reference evidence="3" key="2">
    <citation type="submission" date="2025-09" db="UniProtKB">
        <authorList>
            <consortium name="Ensembl"/>
        </authorList>
    </citation>
    <scope>IDENTIFICATION</scope>
</reference>
<accession>A0A8C4N5K8</accession>
<feature type="region of interest" description="Disordered" evidence="1">
    <location>
        <begin position="176"/>
        <end position="219"/>
    </location>
</feature>
<protein>
    <submittedName>
        <fullName evidence="3">Angel homolog 2 (Drosophila)</fullName>
    </submittedName>
</protein>
<sequence>MGYKCRYKVRTGNKRDGCAICFKRSRFDLLSWKPVEYFHPGVAVLNRDNVGGIVMLRPLGIPEANQLVDLQFCVANTHLLYNPRRGDVKLAQLAVLLAEIDWTSSQENSQCPVLLCGDFNSVPGSPLYRFIRDGSLYYRQMPIWQVSGQEELHGVNWNVLEAPLWPRSVGISPCCRYHKRSPPKDKEQASEERETRKPTFDGDSSIHTSAAETKQDFNAQSTPLQRLAEVEASSLQSREENFPNTIRHGMSFRSVYSHFIQAQGKAEATTCHSKTGVTVDYIFYSNPSGVSSPGKESTGVRLHLLERLALLSVADLWTENSLPNDVAPSDHLPLVAKFRLEW</sequence>
<dbReference type="AlphaFoldDB" id="A0A8C4N5K8"/>
<feature type="compositionally biased region" description="Polar residues" evidence="1">
    <location>
        <begin position="205"/>
        <end position="219"/>
    </location>
</feature>
<dbReference type="Proteomes" id="UP000694388">
    <property type="component" value="Unplaced"/>
</dbReference>
<feature type="compositionally biased region" description="Basic and acidic residues" evidence="1">
    <location>
        <begin position="182"/>
        <end position="200"/>
    </location>
</feature>
<evidence type="ECO:0000313" key="4">
    <source>
        <dbReference type="Proteomes" id="UP000694388"/>
    </source>
</evidence>
<reference evidence="3" key="1">
    <citation type="submission" date="2025-08" db="UniProtKB">
        <authorList>
            <consortium name="Ensembl"/>
        </authorList>
    </citation>
    <scope>IDENTIFICATION</scope>
</reference>
<dbReference type="GO" id="GO:0000175">
    <property type="term" value="F:3'-5'-RNA exonuclease activity"/>
    <property type="evidence" value="ECO:0007669"/>
    <property type="project" value="TreeGrafter"/>
</dbReference>
<dbReference type="Gene3D" id="3.60.10.10">
    <property type="entry name" value="Endonuclease/exonuclease/phosphatase"/>
    <property type="match status" value="1"/>
</dbReference>
<feature type="domain" description="Endonuclease/exonuclease/phosphatase" evidence="2">
    <location>
        <begin position="9"/>
        <end position="331"/>
    </location>
</feature>
<evidence type="ECO:0000259" key="2">
    <source>
        <dbReference type="Pfam" id="PF03372"/>
    </source>
</evidence>
<dbReference type="PANTHER" id="PTHR12121:SF34">
    <property type="entry name" value="PROTEIN ANGEL"/>
    <property type="match status" value="1"/>
</dbReference>
<dbReference type="Pfam" id="PF03372">
    <property type="entry name" value="Exo_endo_phos"/>
    <property type="match status" value="1"/>
</dbReference>
<evidence type="ECO:0000256" key="1">
    <source>
        <dbReference type="SAM" id="MobiDB-lite"/>
    </source>
</evidence>
<dbReference type="GeneTree" id="ENSGT00940000157391"/>
<dbReference type="SUPFAM" id="SSF56219">
    <property type="entry name" value="DNase I-like"/>
    <property type="match status" value="1"/>
</dbReference>
<dbReference type="OMA" id="RWITVDY"/>
<proteinExistence type="predicted"/>
<dbReference type="InterPro" id="IPR050410">
    <property type="entry name" value="CCR4/nocturin_mRNA_transcr"/>
</dbReference>